<sequence>MAELEKIVYISIILIVIISVKERLKPALSLLLLPAGLILSLTKLVPSIDMSPEMIFYVVYL</sequence>
<evidence type="ECO:0000313" key="4">
    <source>
        <dbReference type="Proteomes" id="UP000251670"/>
    </source>
</evidence>
<reference evidence="1 3" key="1">
    <citation type="submission" date="2016-10" db="EMBL/GenBank/DDBJ databases">
        <authorList>
            <person name="Varghese N."/>
            <person name="Submissions S."/>
        </authorList>
    </citation>
    <scope>NUCLEOTIDE SEQUENCE [LARGE SCALE GENOMIC DNA]</scope>
    <source>
        <strain evidence="1 3">DSM 19299</strain>
    </source>
</reference>
<keyword evidence="3" id="KW-1185">Reference proteome</keyword>
<evidence type="ECO:0000313" key="2">
    <source>
        <dbReference type="EMBL" id="SQB47312.1"/>
    </source>
</evidence>
<name>A0A2X2WVE9_CHRJE</name>
<dbReference type="EMBL" id="UAWB01000014">
    <property type="protein sequence ID" value="SQB47312.1"/>
    <property type="molecule type" value="Genomic_DNA"/>
</dbReference>
<organism evidence="2 4">
    <name type="scientific">Chryseobacterium jejuense</name>
    <dbReference type="NCBI Taxonomy" id="445960"/>
    <lineage>
        <taxon>Bacteria</taxon>
        <taxon>Pseudomonadati</taxon>
        <taxon>Bacteroidota</taxon>
        <taxon>Flavobacteriia</taxon>
        <taxon>Flavobacteriales</taxon>
        <taxon>Weeksellaceae</taxon>
        <taxon>Chryseobacterium group</taxon>
        <taxon>Chryseobacterium</taxon>
    </lineage>
</organism>
<dbReference type="EMBL" id="FNEG01000002">
    <property type="protein sequence ID" value="SDI64249.1"/>
    <property type="molecule type" value="Genomic_DNA"/>
</dbReference>
<accession>A0A2X2WVE9</accession>
<dbReference type="Proteomes" id="UP000199426">
    <property type="component" value="Unassembled WGS sequence"/>
</dbReference>
<dbReference type="AlphaFoldDB" id="A0A2X2WVE9"/>
<protein>
    <submittedName>
        <fullName evidence="1">Monovalent cation:H+ antiporter, CPA1 family</fullName>
    </submittedName>
</protein>
<evidence type="ECO:0000313" key="1">
    <source>
        <dbReference type="EMBL" id="SDI64249.1"/>
    </source>
</evidence>
<dbReference type="RefSeq" id="WP_089735211.1">
    <property type="nucleotide sequence ID" value="NZ_FNEG01000002.1"/>
</dbReference>
<proteinExistence type="predicted"/>
<gene>
    <name evidence="2" type="ORF">NCTC13492_04391</name>
    <name evidence="1" type="ORF">SAMN05421542_1581</name>
</gene>
<evidence type="ECO:0000313" key="3">
    <source>
        <dbReference type="Proteomes" id="UP000199426"/>
    </source>
</evidence>
<dbReference type="Proteomes" id="UP000251670">
    <property type="component" value="Unassembled WGS sequence"/>
</dbReference>
<reference evidence="2 4" key="2">
    <citation type="submission" date="2018-06" db="EMBL/GenBank/DDBJ databases">
        <authorList>
            <consortium name="Pathogen Informatics"/>
            <person name="Doyle S."/>
        </authorList>
    </citation>
    <scope>NUCLEOTIDE SEQUENCE [LARGE SCALE GENOMIC DNA]</scope>
    <source>
        <strain evidence="2 4">NCTC13492</strain>
    </source>
</reference>